<dbReference type="InterPro" id="IPR010666">
    <property type="entry name" value="Znf_GRF"/>
</dbReference>
<evidence type="ECO:0000256" key="4">
    <source>
        <dbReference type="PROSITE-ProRule" id="PRU01343"/>
    </source>
</evidence>
<keyword evidence="1" id="KW-0479">Metal-binding</keyword>
<evidence type="ECO:0000256" key="1">
    <source>
        <dbReference type="ARBA" id="ARBA00022723"/>
    </source>
</evidence>
<evidence type="ECO:0000256" key="3">
    <source>
        <dbReference type="ARBA" id="ARBA00022833"/>
    </source>
</evidence>
<evidence type="ECO:0000256" key="2">
    <source>
        <dbReference type="ARBA" id="ARBA00022771"/>
    </source>
</evidence>
<sequence>MTQKIFWDDDEGYFARFPRESTIRIGKLVRSVKWGWGLWHGDAFHVKRVEFISAVVPSFCSCQCAPLLKRECLCLWHIDTTKDDNMCDRCFWIKENSMDLGRGIPRRCDCGAATVVLTSNTTRNPRRRFYHCGAISGENHVFKWLDEAHDEEFVVVANKLATMEQDLADIKADLADMKNDIKIQALVVERVAGNSITDLYGLRASCKSMKALAEWSRVNHFYDVLSVPWRLNIPPELFKTCYAERNPSTFFMKGVQFFFKFNLQEEGLAFMKLAADEGYNKGDKMCNLCFWIKEVGLFFLRSVKWGWGLWHGDAFHVKRVEFISAVVPSFCSCQCAPLLKRECLCLWHIDITKDDNMCDHCFWIKENLIDLGRGIPRRCDCGADTVVLTSNTARNPGRRFYRCGAILGENNVFKWLDEAHDEDFVVVANKLVTMETDLADIKADLADMKNDISLDVILTNMAELYQPSLLSYINVTLMDYFPIIELPEEIQALVVERVAGNSFQDLYGLRASCKLMKALADRRSVCHFYDVLSVPCVLNMPAELLKTCYAERNPSTLYMKGVQFFFTFNLQEEGLAFMKLAADEGYERVVYTYAMNRKKNWGDKEYFARFTRESVDRIGKLVRSLKCAWGSLHGDEFREMRNEFISTIVSSFYSCQCVPVLERDWVLWFIENSKGDKMCNLCFLIKEVGLFFREF</sequence>
<dbReference type="PANTHER" id="PTHR33784">
    <property type="entry name" value="OS05G0482100 PROTEIN"/>
    <property type="match status" value="1"/>
</dbReference>
<dbReference type="PANTHER" id="PTHR33784:SF30">
    <property type="entry name" value="F-BOX DOMAIN-CONTAINING PROTEIN"/>
    <property type="match status" value="1"/>
</dbReference>
<keyword evidence="7" id="KW-1185">Reference proteome</keyword>
<name>A0ABQ7DZJ9_BRACR</name>
<reference evidence="6 7" key="1">
    <citation type="journal article" date="2020" name="BMC Genomics">
        <title>Intraspecific diversification of the crop wild relative Brassica cretica Lam. using demographic model selection.</title>
        <authorList>
            <person name="Kioukis A."/>
            <person name="Michalopoulou V.A."/>
            <person name="Briers L."/>
            <person name="Pirintsos S."/>
            <person name="Studholme D.J."/>
            <person name="Pavlidis P."/>
            <person name="Sarris P.F."/>
        </authorList>
    </citation>
    <scope>NUCLEOTIDE SEQUENCE [LARGE SCALE GENOMIC DNA]</scope>
    <source>
        <strain evidence="7">cv. PFS-1207/04</strain>
    </source>
</reference>
<feature type="domain" description="GRF-type" evidence="5">
    <location>
        <begin position="379"/>
        <end position="419"/>
    </location>
</feature>
<proteinExistence type="predicted"/>
<accession>A0ABQ7DZJ9</accession>
<dbReference type="PROSITE" id="PS51999">
    <property type="entry name" value="ZF_GRF"/>
    <property type="match status" value="2"/>
</dbReference>
<dbReference type="EMBL" id="QGKV02000649">
    <property type="protein sequence ID" value="KAF3582951.1"/>
    <property type="molecule type" value="Genomic_DNA"/>
</dbReference>
<dbReference type="Proteomes" id="UP000266723">
    <property type="component" value="Unassembled WGS sequence"/>
</dbReference>
<comment type="caution">
    <text evidence="6">The sequence shown here is derived from an EMBL/GenBank/DDBJ whole genome shotgun (WGS) entry which is preliminary data.</text>
</comment>
<dbReference type="Pfam" id="PF23310">
    <property type="entry name" value="TPR_27"/>
    <property type="match status" value="1"/>
</dbReference>
<evidence type="ECO:0000313" key="6">
    <source>
        <dbReference type="EMBL" id="KAF3582951.1"/>
    </source>
</evidence>
<organism evidence="6 7">
    <name type="scientific">Brassica cretica</name>
    <name type="common">Mustard</name>
    <dbReference type="NCBI Taxonomy" id="69181"/>
    <lineage>
        <taxon>Eukaryota</taxon>
        <taxon>Viridiplantae</taxon>
        <taxon>Streptophyta</taxon>
        <taxon>Embryophyta</taxon>
        <taxon>Tracheophyta</taxon>
        <taxon>Spermatophyta</taxon>
        <taxon>Magnoliopsida</taxon>
        <taxon>eudicotyledons</taxon>
        <taxon>Gunneridae</taxon>
        <taxon>Pentapetalae</taxon>
        <taxon>rosids</taxon>
        <taxon>malvids</taxon>
        <taxon>Brassicales</taxon>
        <taxon>Brassicaceae</taxon>
        <taxon>Brassiceae</taxon>
        <taxon>Brassica</taxon>
    </lineage>
</organism>
<dbReference type="Pfam" id="PF06839">
    <property type="entry name" value="Zn_ribbon_GRF"/>
    <property type="match status" value="1"/>
</dbReference>
<keyword evidence="3" id="KW-0862">Zinc</keyword>
<gene>
    <name evidence="6" type="ORF">DY000_02033853</name>
</gene>
<dbReference type="InterPro" id="IPR057136">
    <property type="entry name" value="At2g35280_TPR_dom"/>
</dbReference>
<dbReference type="InterPro" id="IPR040338">
    <property type="entry name" value="At1g67623-like"/>
</dbReference>
<protein>
    <recommendedName>
        <fullName evidence="5">GRF-type domain-containing protein</fullName>
    </recommendedName>
</protein>
<feature type="domain" description="GRF-type" evidence="5">
    <location>
        <begin position="108"/>
        <end position="148"/>
    </location>
</feature>
<evidence type="ECO:0000313" key="7">
    <source>
        <dbReference type="Proteomes" id="UP000266723"/>
    </source>
</evidence>
<evidence type="ECO:0000259" key="5">
    <source>
        <dbReference type="PROSITE" id="PS51999"/>
    </source>
</evidence>
<keyword evidence="2 4" id="KW-0863">Zinc-finger</keyword>